<name>D6SPX2_9BACT</name>
<feature type="signal peptide" evidence="1">
    <location>
        <begin position="1"/>
        <end position="20"/>
    </location>
</feature>
<dbReference type="RefSeq" id="WP_008870114.1">
    <property type="nucleotide sequence ID" value="NZ_ACJN02000002.1"/>
</dbReference>
<keyword evidence="3" id="KW-1185">Reference proteome</keyword>
<gene>
    <name evidence="2" type="ORF">Dthio_PD2179</name>
</gene>
<keyword evidence="1" id="KW-0732">Signal</keyword>
<comment type="caution">
    <text evidence="2">The sequence shown here is derived from an EMBL/GenBank/DDBJ whole genome shotgun (WGS) entry which is preliminary data.</text>
</comment>
<feature type="chain" id="PRO_5003088017" evidence="1">
    <location>
        <begin position="21"/>
        <end position="434"/>
    </location>
</feature>
<protein>
    <submittedName>
        <fullName evidence="2">Uncharacterized protein</fullName>
    </submittedName>
</protein>
<evidence type="ECO:0000256" key="1">
    <source>
        <dbReference type="SAM" id="SignalP"/>
    </source>
</evidence>
<evidence type="ECO:0000313" key="2">
    <source>
        <dbReference type="EMBL" id="EFI34798.1"/>
    </source>
</evidence>
<organism evidence="2 3">
    <name type="scientific">Desulfonatronospira thiodismutans ASO3-1</name>
    <dbReference type="NCBI Taxonomy" id="555779"/>
    <lineage>
        <taxon>Bacteria</taxon>
        <taxon>Pseudomonadati</taxon>
        <taxon>Thermodesulfobacteriota</taxon>
        <taxon>Desulfovibrionia</taxon>
        <taxon>Desulfovibrionales</taxon>
        <taxon>Desulfonatronovibrionaceae</taxon>
        <taxon>Desulfonatronospira</taxon>
    </lineage>
</organism>
<dbReference type="EMBL" id="ACJN02000002">
    <property type="protein sequence ID" value="EFI34798.1"/>
    <property type="molecule type" value="Genomic_DNA"/>
</dbReference>
<dbReference type="Proteomes" id="UP000005496">
    <property type="component" value="Unassembled WGS sequence"/>
</dbReference>
<proteinExistence type="predicted"/>
<reference evidence="2" key="1">
    <citation type="submission" date="2010-05" db="EMBL/GenBank/DDBJ databases">
        <title>The draft genome of Desulfonatronospira thiodismutans ASO3-1.</title>
        <authorList>
            <consortium name="US DOE Joint Genome Institute (JGI-PGF)"/>
            <person name="Lucas S."/>
            <person name="Copeland A."/>
            <person name="Lapidus A."/>
            <person name="Cheng J.-F."/>
            <person name="Bruce D."/>
            <person name="Goodwin L."/>
            <person name="Pitluck S."/>
            <person name="Chertkov O."/>
            <person name="Brettin T."/>
            <person name="Detter J.C."/>
            <person name="Han C."/>
            <person name="Land M.L."/>
            <person name="Hauser L."/>
            <person name="Kyrpides N."/>
            <person name="Mikhailova N."/>
            <person name="Muyzer G."/>
            <person name="Woyke T."/>
        </authorList>
    </citation>
    <scope>NUCLEOTIDE SEQUENCE [LARGE SCALE GENOMIC DNA]</scope>
    <source>
        <strain evidence="2">ASO3-1</strain>
    </source>
</reference>
<dbReference type="AlphaFoldDB" id="D6SPX2"/>
<evidence type="ECO:0000313" key="3">
    <source>
        <dbReference type="Proteomes" id="UP000005496"/>
    </source>
</evidence>
<sequence length="434" mass="47636">MKTFKLFIVLMLCIVSISIAVSGWGDAPGARDDQNIEDITTVKEAIESGIPLEEFDDLNFNSEEEYFHMIEHGLTGSPSEDTEITLADGRTAILKEGGVSIGSEKVNVRPDPPGIVLEDGTGISGEFDISDLVDGNIPAANELNFESSEGDSSSGQGIEGFSMDGPDYTIDYADYWETESHKIVEGHGIQKKGGNIYVDEGHAIDSDDEFVSYANSYESSGDEFSIGEAKAVLLDGTLFTDIKDSYFKTKDGAITEASVTSSTDDNSFTLDGITVEMDENDTFNAKLDEETGKFDLSLDSEQGKIEATYPNVGCVEVYPGSRFEYVGSDFDDFAMFVPIFGGVYELCIRTLENEDFDSDCNNCGVVDYKNKTAEFNGIYQYEKPSAFENGLFRNMIDASGNYSMEADNHKFNNTYIFRRSHGDAALEHKAPVRL</sequence>
<accession>D6SPX2</accession>